<reference evidence="2" key="1">
    <citation type="submission" date="2023-08" db="EMBL/GenBank/DDBJ databases">
        <authorList>
            <person name="Chen Y."/>
            <person name="Shah S."/>
            <person name="Dougan E. K."/>
            <person name="Thang M."/>
            <person name="Chan C."/>
        </authorList>
    </citation>
    <scope>NUCLEOTIDE SEQUENCE</scope>
</reference>
<name>A0AA36JPA3_9DINO</name>
<feature type="region of interest" description="Disordered" evidence="1">
    <location>
        <begin position="38"/>
        <end position="63"/>
    </location>
</feature>
<dbReference type="AlphaFoldDB" id="A0AA36JPA3"/>
<comment type="caution">
    <text evidence="2">The sequence shown here is derived from an EMBL/GenBank/DDBJ whole genome shotgun (WGS) entry which is preliminary data.</text>
</comment>
<evidence type="ECO:0000313" key="2">
    <source>
        <dbReference type="EMBL" id="CAJ1409907.1"/>
    </source>
</evidence>
<evidence type="ECO:0000256" key="1">
    <source>
        <dbReference type="SAM" id="MobiDB-lite"/>
    </source>
</evidence>
<accession>A0AA36JPA3</accession>
<sequence length="194" mass="22397">MKAQQVEEMTSLRTGQLEELAALEVQWTTQVSDLRSRHSEEIRSLKSSLEETHRRSQRMLLERDDAREQLLSKQREGSRLQQQSADARHEVLELSAQVRSQSFGARGLNRSLSASFLDSPVHSMSLQDARQVDAEMLDLRRRCQDLERLCSRMHGLLERGQEACERWRREGISAKSELLALERLIEPFELGAEL</sequence>
<protein>
    <submittedName>
        <fullName evidence="2">Uncharacterized protein</fullName>
    </submittedName>
</protein>
<organism evidence="2 3">
    <name type="scientific">Effrenium voratum</name>
    <dbReference type="NCBI Taxonomy" id="2562239"/>
    <lineage>
        <taxon>Eukaryota</taxon>
        <taxon>Sar</taxon>
        <taxon>Alveolata</taxon>
        <taxon>Dinophyceae</taxon>
        <taxon>Suessiales</taxon>
        <taxon>Symbiodiniaceae</taxon>
        <taxon>Effrenium</taxon>
    </lineage>
</organism>
<keyword evidence="3" id="KW-1185">Reference proteome</keyword>
<proteinExistence type="predicted"/>
<gene>
    <name evidence="2" type="ORF">EVOR1521_LOCUS30876</name>
</gene>
<evidence type="ECO:0000313" key="3">
    <source>
        <dbReference type="Proteomes" id="UP001178507"/>
    </source>
</evidence>
<dbReference type="Proteomes" id="UP001178507">
    <property type="component" value="Unassembled WGS sequence"/>
</dbReference>
<dbReference type="EMBL" id="CAUJNA010003794">
    <property type="protein sequence ID" value="CAJ1409907.1"/>
    <property type="molecule type" value="Genomic_DNA"/>
</dbReference>